<dbReference type="EMBL" id="CAXAQS010000779">
    <property type="protein sequence ID" value="CAK9253114.1"/>
    <property type="molecule type" value="Genomic_DNA"/>
</dbReference>
<evidence type="ECO:0000313" key="1">
    <source>
        <dbReference type="EMBL" id="CAK9253114.1"/>
    </source>
</evidence>
<proteinExistence type="predicted"/>
<accession>A0ABP0VFA7</accession>
<comment type="caution">
    <text evidence="1">The sequence shown here is derived from an EMBL/GenBank/DDBJ whole genome shotgun (WGS) entry which is preliminary data.</text>
</comment>
<dbReference type="Proteomes" id="UP001497444">
    <property type="component" value="Unassembled WGS sequence"/>
</dbReference>
<gene>
    <name evidence="1" type="ORF">CSSPJE1EN1_LOCUS28492</name>
</gene>
<name>A0ABP0VFA7_9BRYO</name>
<sequence>MNKMATPEAIDRIEENNKIRDLESKIYQDFVNQENGDLHEKKFIYVEGPDYYWVRPKWWFDNNPEWDSEGTFVRFRKPSYGLDNDATAVFYTVYDTTDGKPRKADSFLEIEVNEDNMKNTTTDQAWAVISKYEKILEPLGINARKRLYKSLFAMYHR</sequence>
<evidence type="ECO:0000313" key="2">
    <source>
        <dbReference type="Proteomes" id="UP001497444"/>
    </source>
</evidence>
<protein>
    <submittedName>
        <fullName evidence="1">Uncharacterized protein</fullName>
    </submittedName>
</protein>
<keyword evidence="2" id="KW-1185">Reference proteome</keyword>
<organism evidence="1 2">
    <name type="scientific">Sphagnum jensenii</name>
    <dbReference type="NCBI Taxonomy" id="128206"/>
    <lineage>
        <taxon>Eukaryota</taxon>
        <taxon>Viridiplantae</taxon>
        <taxon>Streptophyta</taxon>
        <taxon>Embryophyta</taxon>
        <taxon>Bryophyta</taxon>
        <taxon>Sphagnophytina</taxon>
        <taxon>Sphagnopsida</taxon>
        <taxon>Sphagnales</taxon>
        <taxon>Sphagnaceae</taxon>
        <taxon>Sphagnum</taxon>
    </lineage>
</organism>
<reference evidence="1" key="1">
    <citation type="submission" date="2024-02" db="EMBL/GenBank/DDBJ databases">
        <authorList>
            <consortium name="ELIXIR-Norway"/>
            <consortium name="Elixir Norway"/>
        </authorList>
    </citation>
    <scope>NUCLEOTIDE SEQUENCE</scope>
</reference>